<organism evidence="1">
    <name type="scientific">Timema bartmani</name>
    <dbReference type="NCBI Taxonomy" id="61472"/>
    <lineage>
        <taxon>Eukaryota</taxon>
        <taxon>Metazoa</taxon>
        <taxon>Ecdysozoa</taxon>
        <taxon>Arthropoda</taxon>
        <taxon>Hexapoda</taxon>
        <taxon>Insecta</taxon>
        <taxon>Pterygota</taxon>
        <taxon>Neoptera</taxon>
        <taxon>Polyneoptera</taxon>
        <taxon>Phasmatodea</taxon>
        <taxon>Timematodea</taxon>
        <taxon>Timematoidea</taxon>
        <taxon>Timematidae</taxon>
        <taxon>Timema</taxon>
    </lineage>
</organism>
<sequence length="295" mass="33224">MVSKILIASEKLEKDKELHLRRAKAPQALIKSYKNNEDDDTLAIAFDLQQALTTPKLTSGIQFYKRKLWTYNFCVHNIKTALQRHVTKTHLTGAKFKGTVFEFNQDYKQGFYIHKAYNLNVKLPIKLQKGKSPTYNAQTFNLGNEEINQLYDSPVVVAPEKLKDIRDLLPYVPLPWSRYFKGILETQQHLPTTLQTPDDVDEENDDDQVALFVCYPCEGCSGNTGGYVTGNTCSCCCSGGNAFSFMQYAQAVQNIQLLQQMGLLNVGVNINNLSALNNILSNNTLTRLLNLSSVL</sequence>
<dbReference type="AlphaFoldDB" id="A0A7R9I5V3"/>
<name>A0A7R9I5V3_9NEOP</name>
<gene>
    <name evidence="1" type="ORF">TBIB3V08_LOCUS10860</name>
</gene>
<dbReference type="EMBL" id="OD570189">
    <property type="protein sequence ID" value="CAD7448576.1"/>
    <property type="molecule type" value="Genomic_DNA"/>
</dbReference>
<accession>A0A7R9I5V3</accession>
<evidence type="ECO:0000313" key="1">
    <source>
        <dbReference type="EMBL" id="CAD7448576.1"/>
    </source>
</evidence>
<protein>
    <submittedName>
        <fullName evidence="1">Uncharacterized protein</fullName>
    </submittedName>
</protein>
<proteinExistence type="predicted"/>
<reference evidence="1" key="1">
    <citation type="submission" date="2020-11" db="EMBL/GenBank/DDBJ databases">
        <authorList>
            <person name="Tran Van P."/>
        </authorList>
    </citation>
    <scope>NUCLEOTIDE SEQUENCE</scope>
</reference>